<protein>
    <recommendedName>
        <fullName evidence="4">Aminoglycoside N(3)-acetyltransferase</fullName>
        <ecNumber evidence="4">2.3.1.-</ecNumber>
    </recommendedName>
</protein>
<accession>A0AAW9W9U2</accession>
<keyword evidence="4" id="KW-0046">Antibiotic resistance</keyword>
<proteinExistence type="inferred from homology"/>
<sequence>MRNLKKFIDQNGTPFYKKDLMNLLTQTGIAYGDVVILHASLRAFGFLFGGEQTMIESILETIGPAGTLVMPAQTTQLEDPKSWENPPVPEAWLADIRNSIEPYDPGKTPVAEELGKAAGYFAFYPGSRRSSHPLYSFTAYGKEAGYITNNHKLDYGLGHESPLAKLYEMGAKIILLGTDFESNTSIHLAEYHLNREDIIERAPILVNGEKKWVEFKNVELDIYDDFREIERLFYERGSDKTIIKEFGPFTPSLAKVMDMKECVDFCTAYYKNK</sequence>
<dbReference type="Proteomes" id="UP000434223">
    <property type="component" value="Unassembled WGS sequence"/>
</dbReference>
<name>A0AAW9W9U2_9FIRM</name>
<evidence type="ECO:0000256" key="1">
    <source>
        <dbReference type="ARBA" id="ARBA00006383"/>
    </source>
</evidence>
<dbReference type="RefSeq" id="WP_055649511.1">
    <property type="nucleotide sequence ID" value="NZ_CZAZ01000004.1"/>
</dbReference>
<keyword evidence="3 4" id="KW-0012">Acyltransferase</keyword>
<dbReference type="InterPro" id="IPR028345">
    <property type="entry name" value="Antibiotic_NAT-like"/>
</dbReference>
<dbReference type="AlphaFoldDB" id="A0AAW9W9U2"/>
<dbReference type="EC" id="2.3.1.-" evidence="4"/>
<dbReference type="PANTHER" id="PTHR11104">
    <property type="entry name" value="AMINOGLYCOSIDE N3-ACETYLTRANSFERASE"/>
    <property type="match status" value="1"/>
</dbReference>
<evidence type="ECO:0000256" key="4">
    <source>
        <dbReference type="RuleBase" id="RU365031"/>
    </source>
</evidence>
<evidence type="ECO:0000256" key="3">
    <source>
        <dbReference type="ARBA" id="ARBA00023315"/>
    </source>
</evidence>
<organism evidence="5 6">
    <name type="scientific">Hungatella hathewayi</name>
    <dbReference type="NCBI Taxonomy" id="154046"/>
    <lineage>
        <taxon>Bacteria</taxon>
        <taxon>Bacillati</taxon>
        <taxon>Bacillota</taxon>
        <taxon>Clostridia</taxon>
        <taxon>Lachnospirales</taxon>
        <taxon>Lachnospiraceae</taxon>
        <taxon>Hungatella</taxon>
    </lineage>
</organism>
<comment type="caution">
    <text evidence="5">The sequence shown here is derived from an EMBL/GenBank/DDBJ whole genome shotgun (WGS) entry which is preliminary data.</text>
</comment>
<dbReference type="SUPFAM" id="SSF110710">
    <property type="entry name" value="TTHA0583/YokD-like"/>
    <property type="match status" value="1"/>
</dbReference>
<comment type="similarity">
    <text evidence="1 4">Belongs to the antibiotic N-acetyltransferase family.</text>
</comment>
<evidence type="ECO:0000313" key="5">
    <source>
        <dbReference type="EMBL" id="MUB61940.1"/>
    </source>
</evidence>
<dbReference type="Pfam" id="PF02522">
    <property type="entry name" value="Antibiotic_NAT"/>
    <property type="match status" value="1"/>
</dbReference>
<comment type="catalytic activity">
    <reaction evidence="4">
        <text>a 2-deoxystreptamine antibiotic + acetyl-CoA = an N(3)-acetyl-2-deoxystreptamine antibiotic + CoA + H(+)</text>
        <dbReference type="Rhea" id="RHEA:12665"/>
        <dbReference type="ChEBI" id="CHEBI:15378"/>
        <dbReference type="ChEBI" id="CHEBI:57287"/>
        <dbReference type="ChEBI" id="CHEBI:57288"/>
        <dbReference type="ChEBI" id="CHEBI:57921"/>
        <dbReference type="ChEBI" id="CHEBI:77452"/>
        <dbReference type="EC" id="2.3.1.81"/>
    </reaction>
</comment>
<gene>
    <name evidence="5" type="ORF">GNE07_02475</name>
</gene>
<reference evidence="5 6" key="1">
    <citation type="submission" date="2019-09" db="EMBL/GenBank/DDBJ databases">
        <title>Draft genome sequencing of Hungatella hathewayi 123Y-2.</title>
        <authorList>
            <person name="Lv Q."/>
            <person name="Li S."/>
        </authorList>
    </citation>
    <scope>NUCLEOTIDE SEQUENCE [LARGE SCALE GENOMIC DNA]</scope>
    <source>
        <strain evidence="5 6">123Y-2</strain>
    </source>
</reference>
<keyword evidence="2 4" id="KW-0808">Transferase</keyword>
<dbReference type="GO" id="GO:0046353">
    <property type="term" value="F:aminoglycoside 3-N-acetyltransferase activity"/>
    <property type="evidence" value="ECO:0007669"/>
    <property type="project" value="UniProtKB-EC"/>
</dbReference>
<dbReference type="EMBL" id="WNME01000001">
    <property type="protein sequence ID" value="MUB61940.1"/>
    <property type="molecule type" value="Genomic_DNA"/>
</dbReference>
<evidence type="ECO:0000313" key="6">
    <source>
        <dbReference type="Proteomes" id="UP000434223"/>
    </source>
</evidence>
<evidence type="ECO:0000256" key="2">
    <source>
        <dbReference type="ARBA" id="ARBA00022679"/>
    </source>
</evidence>
<dbReference type="GO" id="GO:0046677">
    <property type="term" value="P:response to antibiotic"/>
    <property type="evidence" value="ECO:0007669"/>
    <property type="project" value="UniProtKB-KW"/>
</dbReference>
<dbReference type="PANTHER" id="PTHR11104:SF0">
    <property type="entry name" value="SPBETA PROPHAGE-DERIVED AMINOGLYCOSIDE N(3')-ACETYLTRANSFERASE-LIKE PROTEIN YOKD"/>
    <property type="match status" value="1"/>
</dbReference>
<dbReference type="InterPro" id="IPR003679">
    <property type="entry name" value="Amioglycoside_AcTrfase"/>
</dbReference>